<sequence length="279" mass="30498">MSRLWRDRLVLAIYPDRVVWLHATGGLHPHVTAKDTISCAVDKATSWRGALSILPEILRSVQAGGMRVTAMLSNRLLRYAIVPNPDSARNREELDVLTRHAFERAHGDVVAGWDVRLSDAAPGHPALASAVDRELVVTLRDAVAASGARLISIQPYLMAAFNHLHRTLRTPNGIFVLAEPERLSLLAWKQAGWCGVQQVYAINDWGSSLPSILDRLTITAGLHDHHSLRLCAPELVDGESGDLVSAGNDWEVQMAKPAWPSGLTPIQDRVFAGAMLVLS</sequence>
<dbReference type="Proteomes" id="UP000183471">
    <property type="component" value="Unassembled WGS sequence"/>
</dbReference>
<dbReference type="RefSeq" id="WP_074631076.1">
    <property type="nucleotide sequence ID" value="NZ_FNKY01000001.1"/>
</dbReference>
<organism evidence="1 2">
    <name type="scientific">Nitrosospira multiformis</name>
    <dbReference type="NCBI Taxonomy" id="1231"/>
    <lineage>
        <taxon>Bacteria</taxon>
        <taxon>Pseudomonadati</taxon>
        <taxon>Pseudomonadota</taxon>
        <taxon>Betaproteobacteria</taxon>
        <taxon>Nitrosomonadales</taxon>
        <taxon>Nitrosomonadaceae</taxon>
        <taxon>Nitrosospira</taxon>
    </lineage>
</organism>
<comment type="caution">
    <text evidence="1">The sequence shown here is derived from an EMBL/GenBank/DDBJ whole genome shotgun (WGS) entry which is preliminary data.</text>
</comment>
<accession>A0ABY0T970</accession>
<evidence type="ECO:0000313" key="2">
    <source>
        <dbReference type="Proteomes" id="UP000183471"/>
    </source>
</evidence>
<protein>
    <submittedName>
        <fullName evidence="1">Uncharacterized protein</fullName>
    </submittedName>
</protein>
<keyword evidence="2" id="KW-1185">Reference proteome</keyword>
<proteinExistence type="predicted"/>
<dbReference type="EMBL" id="FNKY01000001">
    <property type="protein sequence ID" value="SDQ46978.1"/>
    <property type="molecule type" value="Genomic_DNA"/>
</dbReference>
<gene>
    <name evidence="1" type="ORF">SAMN05216402_0979</name>
</gene>
<name>A0ABY0T970_9PROT</name>
<reference evidence="1 2" key="1">
    <citation type="submission" date="2016-10" db="EMBL/GenBank/DDBJ databases">
        <authorList>
            <person name="Varghese N."/>
            <person name="Submissions S."/>
        </authorList>
    </citation>
    <scope>NUCLEOTIDE SEQUENCE [LARGE SCALE GENOMIC DNA]</scope>
    <source>
        <strain evidence="1 2">Nl1</strain>
    </source>
</reference>
<evidence type="ECO:0000313" key="1">
    <source>
        <dbReference type="EMBL" id="SDQ46978.1"/>
    </source>
</evidence>